<comment type="caution">
    <text evidence="1">The sequence shown here is derived from an EMBL/GenBank/DDBJ whole genome shotgun (WGS) entry which is preliminary data.</text>
</comment>
<dbReference type="Proteomes" id="UP000789901">
    <property type="component" value="Unassembled WGS sequence"/>
</dbReference>
<feature type="non-terminal residue" evidence="1">
    <location>
        <position position="81"/>
    </location>
</feature>
<evidence type="ECO:0000313" key="1">
    <source>
        <dbReference type="EMBL" id="CAG8844813.1"/>
    </source>
</evidence>
<evidence type="ECO:0000313" key="2">
    <source>
        <dbReference type="Proteomes" id="UP000789901"/>
    </source>
</evidence>
<reference evidence="1 2" key="1">
    <citation type="submission" date="2021-06" db="EMBL/GenBank/DDBJ databases">
        <authorList>
            <person name="Kallberg Y."/>
            <person name="Tangrot J."/>
            <person name="Rosling A."/>
        </authorList>
    </citation>
    <scope>NUCLEOTIDE SEQUENCE [LARGE SCALE GENOMIC DNA]</scope>
    <source>
        <strain evidence="1 2">120-4 pot B 10/14</strain>
    </source>
</reference>
<gene>
    <name evidence="1" type="ORF">GMARGA_LOCUS37311</name>
</gene>
<sequence>VYEIDPNVDGFLKEIMLKNSVSWIPFNELKNIQNVYAAKVITVYSAEWIYPHKSGVRIKKVRLDLLTGSGDADGHEILLNE</sequence>
<dbReference type="EMBL" id="CAJVQB010077181">
    <property type="protein sequence ID" value="CAG8844813.1"/>
    <property type="molecule type" value="Genomic_DNA"/>
</dbReference>
<protein>
    <submittedName>
        <fullName evidence="1">26854_t:CDS:1</fullName>
    </submittedName>
</protein>
<name>A0ABN7X118_GIGMA</name>
<keyword evidence="2" id="KW-1185">Reference proteome</keyword>
<organism evidence="1 2">
    <name type="scientific">Gigaspora margarita</name>
    <dbReference type="NCBI Taxonomy" id="4874"/>
    <lineage>
        <taxon>Eukaryota</taxon>
        <taxon>Fungi</taxon>
        <taxon>Fungi incertae sedis</taxon>
        <taxon>Mucoromycota</taxon>
        <taxon>Glomeromycotina</taxon>
        <taxon>Glomeromycetes</taxon>
        <taxon>Diversisporales</taxon>
        <taxon>Gigasporaceae</taxon>
        <taxon>Gigaspora</taxon>
    </lineage>
</organism>
<feature type="non-terminal residue" evidence="1">
    <location>
        <position position="1"/>
    </location>
</feature>
<accession>A0ABN7X118</accession>
<proteinExistence type="predicted"/>